<dbReference type="InParanoid" id="V5FB51"/>
<dbReference type="Pfam" id="PF06687">
    <property type="entry name" value="SUR7"/>
    <property type="match status" value="1"/>
</dbReference>
<keyword evidence="3" id="KW-1185">Reference proteome</keyword>
<name>V5FB51_BYSSN</name>
<reference evidence="3" key="1">
    <citation type="journal article" date="2014" name="Genome Announc.">
        <title>Draft genome sequence of the formaldehyde-resistant fungus Byssochlamys spectabilis No. 5 (anamorph Paecilomyces variotii No. 5) (NBRC109023).</title>
        <authorList>
            <person name="Oka T."/>
            <person name="Ekino K."/>
            <person name="Fukuda K."/>
            <person name="Nomura Y."/>
        </authorList>
    </citation>
    <scope>NUCLEOTIDE SEQUENCE [LARGE SCALE GENOMIC DNA]</scope>
    <source>
        <strain evidence="3">No. 5 / NBRC 109023</strain>
    </source>
</reference>
<dbReference type="OrthoDB" id="4159154at2759"/>
<dbReference type="EMBL" id="BAUL01000067">
    <property type="protein sequence ID" value="GAD93814.1"/>
    <property type="molecule type" value="Genomic_DNA"/>
</dbReference>
<evidence type="ECO:0000256" key="1">
    <source>
        <dbReference type="SAM" id="Phobius"/>
    </source>
</evidence>
<dbReference type="GO" id="GO:0051285">
    <property type="term" value="C:cell cortex of cell tip"/>
    <property type="evidence" value="ECO:0007669"/>
    <property type="project" value="TreeGrafter"/>
</dbReference>
<feature type="transmembrane region" description="Helical" evidence="1">
    <location>
        <begin position="6"/>
        <end position="26"/>
    </location>
</feature>
<evidence type="ECO:0000313" key="2">
    <source>
        <dbReference type="EMBL" id="GAD93814.1"/>
    </source>
</evidence>
<dbReference type="AlphaFoldDB" id="V5FB51"/>
<keyword evidence="1" id="KW-0812">Transmembrane</keyword>
<proteinExistence type="predicted"/>
<dbReference type="GO" id="GO:0031505">
    <property type="term" value="P:fungal-type cell wall organization"/>
    <property type="evidence" value="ECO:0007669"/>
    <property type="project" value="TreeGrafter"/>
</dbReference>
<feature type="transmembrane region" description="Helical" evidence="1">
    <location>
        <begin position="183"/>
        <end position="207"/>
    </location>
</feature>
<evidence type="ECO:0008006" key="4">
    <source>
        <dbReference type="Google" id="ProtNLM"/>
    </source>
</evidence>
<sequence>MQLGPGAVPTLCTFIAFILGMLCLFAGSQKGILDGSADILTLNTSRIGQTNSYGAQNSYASDPARELGIYDFYTIHVMAYCEGYFKTVDSGAAVRNVTGCSNRTVLFNFDPTEVLSGELKDGVNLSDLNWSNAIDDDFQVLSTTTKAMAMLYCIGTGATGLAVFAGAWLVLTGGRTQAITELFLSILGFIALGTSSAIATVMAMKFVDLINRHGKNIGVSATRGNKFLGMTWAAVGFLLIAILSSLLMVVGGGQAAAPPPADEPAKEAAE</sequence>
<keyword evidence="1" id="KW-0472">Membrane</keyword>
<dbReference type="PANTHER" id="PTHR28019">
    <property type="entry name" value="CELL MEMBRANE PROTEIN YLR413W-RELATED"/>
    <property type="match status" value="1"/>
</dbReference>
<protein>
    <recommendedName>
        <fullName evidence="4">Actin cortical patch SUR7/pH-response regulator pali</fullName>
    </recommendedName>
</protein>
<dbReference type="InterPro" id="IPR052413">
    <property type="entry name" value="SUR7_domain"/>
</dbReference>
<dbReference type="Proteomes" id="UP000018001">
    <property type="component" value="Unassembled WGS sequence"/>
</dbReference>
<accession>V5FB51</accession>
<dbReference type="HOGENOM" id="CLU_064532_0_0_1"/>
<dbReference type="InterPro" id="IPR009571">
    <property type="entry name" value="SUR7/Rim9-like_fungi"/>
</dbReference>
<organism evidence="2 3">
    <name type="scientific">Byssochlamys spectabilis (strain No. 5 / NBRC 109023)</name>
    <name type="common">Paecilomyces variotii</name>
    <dbReference type="NCBI Taxonomy" id="1356009"/>
    <lineage>
        <taxon>Eukaryota</taxon>
        <taxon>Fungi</taxon>
        <taxon>Dikarya</taxon>
        <taxon>Ascomycota</taxon>
        <taxon>Pezizomycotina</taxon>
        <taxon>Eurotiomycetes</taxon>
        <taxon>Eurotiomycetidae</taxon>
        <taxon>Eurotiales</taxon>
        <taxon>Thermoascaceae</taxon>
        <taxon>Paecilomyces</taxon>
    </lineage>
</organism>
<feature type="transmembrane region" description="Helical" evidence="1">
    <location>
        <begin position="227"/>
        <end position="250"/>
    </location>
</feature>
<keyword evidence="1" id="KW-1133">Transmembrane helix</keyword>
<evidence type="ECO:0000313" key="3">
    <source>
        <dbReference type="Proteomes" id="UP000018001"/>
    </source>
</evidence>
<dbReference type="PANTHER" id="PTHR28019:SF7">
    <property type="entry name" value="SUR7 PROTEIN"/>
    <property type="match status" value="1"/>
</dbReference>
<gene>
    <name evidence="2" type="ORF">PVAR5_2430</name>
</gene>
<dbReference type="GO" id="GO:0005886">
    <property type="term" value="C:plasma membrane"/>
    <property type="evidence" value="ECO:0007669"/>
    <property type="project" value="InterPro"/>
</dbReference>
<feature type="transmembrane region" description="Helical" evidence="1">
    <location>
        <begin position="149"/>
        <end position="171"/>
    </location>
</feature>
<dbReference type="eggNOG" id="ENOG502S47U">
    <property type="taxonomic scope" value="Eukaryota"/>
</dbReference>
<comment type="caution">
    <text evidence="2">The sequence shown here is derived from an EMBL/GenBank/DDBJ whole genome shotgun (WGS) entry which is preliminary data.</text>
</comment>